<gene>
    <name evidence="2" type="ORF">Ga0074812_1509</name>
</gene>
<dbReference type="Proteomes" id="UP000198802">
    <property type="component" value="Unassembled WGS sequence"/>
</dbReference>
<name>A0A0S4QZE8_9ACTN</name>
<sequence length="111" mass="12076">MNSRVSPVPVILRPVVLIARMAALPEVTPPADIARMLAMFTPPIDPTSPEWAALRAALDHYDDAQDPVRLDAARQQIIIAAETLLAYPTDPGTAGSCRIPTQRTPPTERRV</sequence>
<reference evidence="3" key="1">
    <citation type="submission" date="2015-11" db="EMBL/GenBank/DDBJ databases">
        <authorList>
            <person name="Varghese N."/>
        </authorList>
    </citation>
    <scope>NUCLEOTIDE SEQUENCE [LARGE SCALE GENOMIC DNA]</scope>
    <source>
        <strain evidence="3">DSM 45899</strain>
    </source>
</reference>
<keyword evidence="3" id="KW-1185">Reference proteome</keyword>
<evidence type="ECO:0000313" key="3">
    <source>
        <dbReference type="Proteomes" id="UP000198802"/>
    </source>
</evidence>
<dbReference type="RefSeq" id="WP_091286509.1">
    <property type="nucleotide sequence ID" value="NZ_FAOZ01000050.1"/>
</dbReference>
<dbReference type="EMBL" id="FAOZ01000050">
    <property type="protein sequence ID" value="CUU60909.1"/>
    <property type="molecule type" value="Genomic_DNA"/>
</dbReference>
<evidence type="ECO:0000313" key="2">
    <source>
        <dbReference type="EMBL" id="CUU60909.1"/>
    </source>
</evidence>
<feature type="region of interest" description="Disordered" evidence="1">
    <location>
        <begin position="91"/>
        <end position="111"/>
    </location>
</feature>
<evidence type="ECO:0000256" key="1">
    <source>
        <dbReference type="SAM" id="MobiDB-lite"/>
    </source>
</evidence>
<protein>
    <submittedName>
        <fullName evidence="2">Uncharacterized protein</fullName>
    </submittedName>
</protein>
<proteinExistence type="predicted"/>
<accession>A0A0S4QZE8</accession>
<organism evidence="2 3">
    <name type="scientific">Parafrankia irregularis</name>
    <dbReference type="NCBI Taxonomy" id="795642"/>
    <lineage>
        <taxon>Bacteria</taxon>
        <taxon>Bacillati</taxon>
        <taxon>Actinomycetota</taxon>
        <taxon>Actinomycetes</taxon>
        <taxon>Frankiales</taxon>
        <taxon>Frankiaceae</taxon>
        <taxon>Parafrankia</taxon>
    </lineage>
</organism>
<dbReference type="AlphaFoldDB" id="A0A0S4QZE8"/>